<reference evidence="2 3" key="1">
    <citation type="submission" date="2019-06" db="EMBL/GenBank/DDBJ databases">
        <title>Genome Sequence of the Brown Rot Fungal Pathogen Monilinia laxa.</title>
        <authorList>
            <person name="De Miccolis Angelini R.M."/>
            <person name="Landi L."/>
            <person name="Abate D."/>
            <person name="Pollastro S."/>
            <person name="Romanazzi G."/>
            <person name="Faretra F."/>
        </authorList>
    </citation>
    <scope>NUCLEOTIDE SEQUENCE [LARGE SCALE GENOMIC DNA]</scope>
    <source>
        <strain evidence="2 3">Mlax316</strain>
    </source>
</reference>
<evidence type="ECO:0000313" key="3">
    <source>
        <dbReference type="Proteomes" id="UP000326757"/>
    </source>
</evidence>
<dbReference type="PROSITE" id="PS50053">
    <property type="entry name" value="UBIQUITIN_2"/>
    <property type="match status" value="1"/>
</dbReference>
<feature type="domain" description="Ubiquitin-like" evidence="1">
    <location>
        <begin position="96"/>
        <end position="170"/>
    </location>
</feature>
<accession>A0A5N6KEB0</accession>
<dbReference type="Gene3D" id="3.10.20.90">
    <property type="entry name" value="Phosphatidylinositol 3-kinase Catalytic Subunit, Chain A, domain 1"/>
    <property type="match status" value="1"/>
</dbReference>
<keyword evidence="3" id="KW-1185">Reference proteome</keyword>
<evidence type="ECO:0000313" key="2">
    <source>
        <dbReference type="EMBL" id="KAB8302022.1"/>
    </source>
</evidence>
<dbReference type="InterPro" id="IPR029071">
    <property type="entry name" value="Ubiquitin-like_domsf"/>
</dbReference>
<proteinExistence type="predicted"/>
<dbReference type="CDD" id="cd17080">
    <property type="entry name" value="Ubl_SLD2_Esc2_like"/>
    <property type="match status" value="1"/>
</dbReference>
<dbReference type="AlphaFoldDB" id="A0A5N6KEB0"/>
<sequence>MGEGERMPEELKDSILLTWRNKRLFDSMTCASLNLNFNTNGDLNSSGDGFNSGRIHMEAWTNDLWDECCRAAEAEVISSDDDEPVEEVAPEPSTKIRLVLKAQSKDIKEFKTYVKATTTIQKLVDGFRTTNKIPANERIILTFDGDQLDPDGTVEDAGFEDMDTIEVLIR</sequence>
<dbReference type="EMBL" id="VIGI01000003">
    <property type="protein sequence ID" value="KAB8302022.1"/>
    <property type="molecule type" value="Genomic_DNA"/>
</dbReference>
<name>A0A5N6KEB0_MONLA</name>
<gene>
    <name evidence="2" type="ORF">EYC80_005474</name>
</gene>
<dbReference type="InterPro" id="IPR000626">
    <property type="entry name" value="Ubiquitin-like_dom"/>
</dbReference>
<dbReference type="InterPro" id="IPR022617">
    <property type="entry name" value="Rad60/SUMO-like_dom"/>
</dbReference>
<organism evidence="2 3">
    <name type="scientific">Monilinia laxa</name>
    <name type="common">Brown rot fungus</name>
    <name type="synonym">Sclerotinia laxa</name>
    <dbReference type="NCBI Taxonomy" id="61186"/>
    <lineage>
        <taxon>Eukaryota</taxon>
        <taxon>Fungi</taxon>
        <taxon>Dikarya</taxon>
        <taxon>Ascomycota</taxon>
        <taxon>Pezizomycotina</taxon>
        <taxon>Leotiomycetes</taxon>
        <taxon>Helotiales</taxon>
        <taxon>Sclerotiniaceae</taxon>
        <taxon>Monilinia</taxon>
    </lineage>
</organism>
<protein>
    <recommendedName>
        <fullName evidence="1">Ubiquitin-like domain-containing protein</fullName>
    </recommendedName>
</protein>
<dbReference type="OrthoDB" id="3365399at2759"/>
<evidence type="ECO:0000259" key="1">
    <source>
        <dbReference type="PROSITE" id="PS50053"/>
    </source>
</evidence>
<dbReference type="SUPFAM" id="SSF54236">
    <property type="entry name" value="Ubiquitin-like"/>
    <property type="match status" value="1"/>
</dbReference>
<comment type="caution">
    <text evidence="2">The sequence shown here is derived from an EMBL/GenBank/DDBJ whole genome shotgun (WGS) entry which is preliminary data.</text>
</comment>
<dbReference type="Pfam" id="PF11976">
    <property type="entry name" value="Rad60-SLD"/>
    <property type="match status" value="1"/>
</dbReference>
<dbReference type="Proteomes" id="UP000326757">
    <property type="component" value="Unassembled WGS sequence"/>
</dbReference>